<dbReference type="Proteomes" id="UP000694925">
    <property type="component" value="Unplaced"/>
</dbReference>
<keyword evidence="7" id="KW-0807">Transducer</keyword>
<dbReference type="PANTHER" id="PTHR21143:SF133">
    <property type="entry name" value="GUSTATORY AND PHEROMONE RECEPTOR 32A-RELATED"/>
    <property type="match status" value="1"/>
</dbReference>
<evidence type="ECO:0000313" key="9">
    <source>
        <dbReference type="Proteomes" id="UP000694925"/>
    </source>
</evidence>
<proteinExistence type="predicted"/>
<reference evidence="10" key="1">
    <citation type="submission" date="2025-08" db="UniProtKB">
        <authorList>
            <consortium name="RefSeq"/>
        </authorList>
    </citation>
    <scope>IDENTIFICATION</scope>
    <source>
        <tissue evidence="10">Whole body</tissue>
    </source>
</reference>
<keyword evidence="6" id="KW-0675">Receptor</keyword>
<organism evidence="9 10">
    <name type="scientific">Ceratina calcarata</name>
    <dbReference type="NCBI Taxonomy" id="156304"/>
    <lineage>
        <taxon>Eukaryota</taxon>
        <taxon>Metazoa</taxon>
        <taxon>Ecdysozoa</taxon>
        <taxon>Arthropoda</taxon>
        <taxon>Hexapoda</taxon>
        <taxon>Insecta</taxon>
        <taxon>Pterygota</taxon>
        <taxon>Neoptera</taxon>
        <taxon>Endopterygota</taxon>
        <taxon>Hymenoptera</taxon>
        <taxon>Apocrita</taxon>
        <taxon>Aculeata</taxon>
        <taxon>Apoidea</taxon>
        <taxon>Anthophila</taxon>
        <taxon>Apidae</taxon>
        <taxon>Ceratina</taxon>
        <taxon>Zadontomerus</taxon>
    </lineage>
</organism>
<feature type="transmembrane region" description="Helical" evidence="8">
    <location>
        <begin position="154"/>
        <end position="176"/>
    </location>
</feature>
<dbReference type="KEGG" id="ccal:108631547"/>
<gene>
    <name evidence="10" type="primary">LOC108631547</name>
</gene>
<evidence type="ECO:0000256" key="5">
    <source>
        <dbReference type="ARBA" id="ARBA00023136"/>
    </source>
</evidence>
<dbReference type="GO" id="GO:0050909">
    <property type="term" value="P:sensory perception of taste"/>
    <property type="evidence" value="ECO:0007669"/>
    <property type="project" value="InterPro"/>
</dbReference>
<dbReference type="Pfam" id="PF08395">
    <property type="entry name" value="7tm_7"/>
    <property type="match status" value="1"/>
</dbReference>
<dbReference type="GeneID" id="108631547"/>
<keyword evidence="5 8" id="KW-0472">Membrane</keyword>
<comment type="subcellular location">
    <subcellularLocation>
        <location evidence="1">Cell membrane</location>
        <topology evidence="1">Multi-pass membrane protein</topology>
    </subcellularLocation>
</comment>
<dbReference type="InterPro" id="IPR013604">
    <property type="entry name" value="7TM_chemorcpt"/>
</dbReference>
<evidence type="ECO:0000256" key="6">
    <source>
        <dbReference type="ARBA" id="ARBA00023170"/>
    </source>
</evidence>
<dbReference type="GO" id="GO:0008049">
    <property type="term" value="P:male courtship behavior"/>
    <property type="evidence" value="ECO:0007669"/>
    <property type="project" value="TreeGrafter"/>
</dbReference>
<keyword evidence="4 8" id="KW-1133">Transmembrane helix</keyword>
<keyword evidence="3 8" id="KW-0812">Transmembrane</keyword>
<feature type="transmembrane region" description="Helical" evidence="8">
    <location>
        <begin position="35"/>
        <end position="56"/>
    </location>
</feature>
<keyword evidence="9" id="KW-1185">Reference proteome</keyword>
<dbReference type="GO" id="GO:0005886">
    <property type="term" value="C:plasma membrane"/>
    <property type="evidence" value="ECO:0007669"/>
    <property type="project" value="UniProtKB-SubCell"/>
</dbReference>
<evidence type="ECO:0000256" key="2">
    <source>
        <dbReference type="ARBA" id="ARBA00022475"/>
    </source>
</evidence>
<keyword evidence="2" id="KW-1003">Cell membrane</keyword>
<evidence type="ECO:0000313" key="10">
    <source>
        <dbReference type="RefSeq" id="XP_017891025.1"/>
    </source>
</evidence>
<dbReference type="GO" id="GO:0030424">
    <property type="term" value="C:axon"/>
    <property type="evidence" value="ECO:0007669"/>
    <property type="project" value="TreeGrafter"/>
</dbReference>
<dbReference type="RefSeq" id="XP_017891025.1">
    <property type="nucleotide sequence ID" value="XM_018035536.1"/>
</dbReference>
<name>A0AAJ7JES4_9HYME</name>
<evidence type="ECO:0000256" key="4">
    <source>
        <dbReference type="ARBA" id="ARBA00022989"/>
    </source>
</evidence>
<evidence type="ECO:0000256" key="7">
    <source>
        <dbReference type="ARBA" id="ARBA00023224"/>
    </source>
</evidence>
<evidence type="ECO:0000256" key="8">
    <source>
        <dbReference type="SAM" id="Phobius"/>
    </source>
</evidence>
<dbReference type="GO" id="GO:0030425">
    <property type="term" value="C:dendrite"/>
    <property type="evidence" value="ECO:0007669"/>
    <property type="project" value="TreeGrafter"/>
</dbReference>
<accession>A0AAJ7JES4</accession>
<dbReference type="PANTHER" id="PTHR21143">
    <property type="entry name" value="INVERTEBRATE GUSTATORY RECEPTOR"/>
    <property type="match status" value="1"/>
</dbReference>
<dbReference type="GO" id="GO:0043025">
    <property type="term" value="C:neuronal cell body"/>
    <property type="evidence" value="ECO:0007669"/>
    <property type="project" value="TreeGrafter"/>
</dbReference>
<dbReference type="GO" id="GO:0007165">
    <property type="term" value="P:signal transduction"/>
    <property type="evidence" value="ECO:0007669"/>
    <property type="project" value="UniProtKB-KW"/>
</dbReference>
<dbReference type="AlphaFoldDB" id="A0AAJ7JES4"/>
<sequence>MAKRMYIKDVIMFIPILNFGQFVLAHDQTALIYTIWVNFIGFFVIIVLYTNNVCVLEACFKDINNNLVNVRETIINDEPHLLRRVYHTRKNPMLLAELRMLKKQHLEISEAVKMLNSAFGSTNLAIFTFLLLDVTFNLYKYLVELNQGGRLTELFSYTLFFVLYYATYVILIIWYVEKVKTQVRQIGSNIHRLVIHTYDKEITNELKLFSLQVLQREITFTATGFVIDATLLTKAVCSITTFLLILIQFLVKPC</sequence>
<dbReference type="GO" id="GO:0007635">
    <property type="term" value="P:chemosensory behavior"/>
    <property type="evidence" value="ECO:0007669"/>
    <property type="project" value="TreeGrafter"/>
</dbReference>
<feature type="transmembrane region" description="Helical" evidence="8">
    <location>
        <begin position="231"/>
        <end position="251"/>
    </location>
</feature>
<protein>
    <submittedName>
        <fullName evidence="10">Uncharacterized protein LOC108631547</fullName>
    </submittedName>
</protein>
<feature type="transmembrane region" description="Helical" evidence="8">
    <location>
        <begin position="123"/>
        <end position="142"/>
    </location>
</feature>
<evidence type="ECO:0000256" key="1">
    <source>
        <dbReference type="ARBA" id="ARBA00004651"/>
    </source>
</evidence>
<evidence type="ECO:0000256" key="3">
    <source>
        <dbReference type="ARBA" id="ARBA00022692"/>
    </source>
</evidence>